<evidence type="ECO:0000313" key="2">
    <source>
        <dbReference type="EMBL" id="KAF2423001.1"/>
    </source>
</evidence>
<proteinExistence type="predicted"/>
<reference evidence="2" key="1">
    <citation type="journal article" date="2020" name="Stud. Mycol.">
        <title>101 Dothideomycetes genomes: a test case for predicting lifestyles and emergence of pathogens.</title>
        <authorList>
            <person name="Haridas S."/>
            <person name="Albert R."/>
            <person name="Binder M."/>
            <person name="Bloem J."/>
            <person name="Labutti K."/>
            <person name="Salamov A."/>
            <person name="Andreopoulos B."/>
            <person name="Baker S."/>
            <person name="Barry K."/>
            <person name="Bills G."/>
            <person name="Bluhm B."/>
            <person name="Cannon C."/>
            <person name="Castanera R."/>
            <person name="Culley D."/>
            <person name="Daum C."/>
            <person name="Ezra D."/>
            <person name="Gonzalez J."/>
            <person name="Henrissat B."/>
            <person name="Kuo A."/>
            <person name="Liang C."/>
            <person name="Lipzen A."/>
            <person name="Lutzoni F."/>
            <person name="Magnuson J."/>
            <person name="Mondo S."/>
            <person name="Nolan M."/>
            <person name="Ohm R."/>
            <person name="Pangilinan J."/>
            <person name="Park H.-J."/>
            <person name="Ramirez L."/>
            <person name="Alfaro M."/>
            <person name="Sun H."/>
            <person name="Tritt A."/>
            <person name="Yoshinaga Y."/>
            <person name="Zwiers L.-H."/>
            <person name="Turgeon B."/>
            <person name="Goodwin S."/>
            <person name="Spatafora J."/>
            <person name="Crous P."/>
            <person name="Grigoriev I."/>
        </authorList>
    </citation>
    <scope>NUCLEOTIDE SEQUENCE</scope>
    <source>
        <strain evidence="2">CBS 130266</strain>
    </source>
</reference>
<gene>
    <name evidence="2" type="ORF">EJ08DRAFT_725189</name>
</gene>
<evidence type="ECO:0000313" key="3">
    <source>
        <dbReference type="Proteomes" id="UP000800235"/>
    </source>
</evidence>
<protein>
    <submittedName>
        <fullName evidence="2">Uncharacterized protein</fullName>
    </submittedName>
</protein>
<accession>A0A9P4TUK2</accession>
<evidence type="ECO:0000256" key="1">
    <source>
        <dbReference type="SAM" id="Coils"/>
    </source>
</evidence>
<dbReference type="Proteomes" id="UP000800235">
    <property type="component" value="Unassembled WGS sequence"/>
</dbReference>
<dbReference type="OrthoDB" id="2341546at2759"/>
<organism evidence="2 3">
    <name type="scientific">Tothia fuscella</name>
    <dbReference type="NCBI Taxonomy" id="1048955"/>
    <lineage>
        <taxon>Eukaryota</taxon>
        <taxon>Fungi</taxon>
        <taxon>Dikarya</taxon>
        <taxon>Ascomycota</taxon>
        <taxon>Pezizomycotina</taxon>
        <taxon>Dothideomycetes</taxon>
        <taxon>Pleosporomycetidae</taxon>
        <taxon>Venturiales</taxon>
        <taxon>Cylindrosympodiaceae</taxon>
        <taxon>Tothia</taxon>
    </lineage>
</organism>
<keyword evidence="1" id="KW-0175">Coiled coil</keyword>
<sequence>MLRFIKLAKCLAFGDLLRGYAWSTDYAWSTSTRRSRTADFKRVGKRSQQVELKRNNEILQQKNDGLELESVRTQQQLADLRQEQYHLRRQLTEQNRGQTAEEAEELWVFQSPRSWNDA</sequence>
<keyword evidence="3" id="KW-1185">Reference proteome</keyword>
<name>A0A9P4TUK2_9PEZI</name>
<comment type="caution">
    <text evidence="2">The sequence shown here is derived from an EMBL/GenBank/DDBJ whole genome shotgun (WGS) entry which is preliminary data.</text>
</comment>
<dbReference type="EMBL" id="MU007086">
    <property type="protein sequence ID" value="KAF2423001.1"/>
    <property type="molecule type" value="Genomic_DNA"/>
</dbReference>
<feature type="coiled-coil region" evidence="1">
    <location>
        <begin position="49"/>
        <end position="83"/>
    </location>
</feature>
<dbReference type="AlphaFoldDB" id="A0A9P4TUK2"/>